<dbReference type="EMBL" id="JOJP01000001">
    <property type="protein sequence ID" value="KEI71027.1"/>
    <property type="molecule type" value="Genomic_DNA"/>
</dbReference>
<dbReference type="Pfam" id="PF00970">
    <property type="entry name" value="FAD_binding_6"/>
    <property type="match status" value="1"/>
</dbReference>
<keyword evidence="6" id="KW-0560">Oxidoreductase</keyword>
<dbReference type="InterPro" id="IPR036010">
    <property type="entry name" value="2Fe-2S_ferredoxin-like_sf"/>
</dbReference>
<dbReference type="PROSITE" id="PS51384">
    <property type="entry name" value="FAD_FR"/>
    <property type="match status" value="1"/>
</dbReference>
<comment type="caution">
    <text evidence="12">The sequence shown here is derived from an EMBL/GenBank/DDBJ whole genome shotgun (WGS) entry which is preliminary data.</text>
</comment>
<evidence type="ECO:0000256" key="8">
    <source>
        <dbReference type="ARBA" id="ARBA00023014"/>
    </source>
</evidence>
<dbReference type="InterPro" id="IPR001709">
    <property type="entry name" value="Flavoprot_Pyr_Nucl_cyt_Rdtase"/>
</dbReference>
<dbReference type="GO" id="GO:0050660">
    <property type="term" value="F:flavin adenine dinucleotide binding"/>
    <property type="evidence" value="ECO:0007669"/>
    <property type="project" value="TreeGrafter"/>
</dbReference>
<dbReference type="Proteomes" id="UP000027997">
    <property type="component" value="Unassembled WGS sequence"/>
</dbReference>
<evidence type="ECO:0000256" key="7">
    <source>
        <dbReference type="ARBA" id="ARBA00023004"/>
    </source>
</evidence>
<evidence type="ECO:0000256" key="3">
    <source>
        <dbReference type="ARBA" id="ARBA00022714"/>
    </source>
</evidence>
<dbReference type="SUPFAM" id="SSF54292">
    <property type="entry name" value="2Fe-2S ferredoxin-like"/>
    <property type="match status" value="1"/>
</dbReference>
<evidence type="ECO:0000313" key="12">
    <source>
        <dbReference type="EMBL" id="KEI71027.1"/>
    </source>
</evidence>
<dbReference type="PANTHER" id="PTHR47354:SF8">
    <property type="entry name" value="1,2-PHENYLACETYL-COA EPOXIDASE, SUBUNIT E"/>
    <property type="match status" value="1"/>
</dbReference>
<evidence type="ECO:0000256" key="4">
    <source>
        <dbReference type="ARBA" id="ARBA00022723"/>
    </source>
</evidence>
<dbReference type="InterPro" id="IPR001433">
    <property type="entry name" value="OxRdtase_FAD/NAD-bd"/>
</dbReference>
<dbReference type="Gene3D" id="2.40.30.10">
    <property type="entry name" value="Translation factors"/>
    <property type="match status" value="1"/>
</dbReference>
<keyword evidence="2" id="KW-0285">Flavoprotein</keyword>
<dbReference type="GO" id="GO:0051537">
    <property type="term" value="F:2 iron, 2 sulfur cluster binding"/>
    <property type="evidence" value="ECO:0007669"/>
    <property type="project" value="UniProtKB-KW"/>
</dbReference>
<dbReference type="CDD" id="cd00207">
    <property type="entry name" value="fer2"/>
    <property type="match status" value="1"/>
</dbReference>
<dbReference type="SUPFAM" id="SSF63380">
    <property type="entry name" value="Riboflavin synthase domain-like"/>
    <property type="match status" value="1"/>
</dbReference>
<evidence type="ECO:0000259" key="11">
    <source>
        <dbReference type="PROSITE" id="PS51384"/>
    </source>
</evidence>
<keyword evidence="5" id="KW-0274">FAD</keyword>
<dbReference type="PROSITE" id="PS00197">
    <property type="entry name" value="2FE2S_FER_1"/>
    <property type="match status" value="1"/>
</dbReference>
<dbReference type="CDD" id="cd06214">
    <property type="entry name" value="PA_degradation_oxidoreductase_like"/>
    <property type="match status" value="1"/>
</dbReference>
<dbReference type="STRING" id="305900.GV64_09965"/>
<keyword evidence="8" id="KW-0411">Iron-sulfur</keyword>
<dbReference type="InterPro" id="IPR017938">
    <property type="entry name" value="Riboflavin_synthase-like_b-brl"/>
</dbReference>
<dbReference type="Gene3D" id="3.10.20.30">
    <property type="match status" value="1"/>
</dbReference>
<keyword evidence="7" id="KW-0408">Iron</keyword>
<evidence type="ECO:0000256" key="5">
    <source>
        <dbReference type="ARBA" id="ARBA00022827"/>
    </source>
</evidence>
<keyword evidence="4" id="KW-0479">Metal-binding</keyword>
<dbReference type="InterPro" id="IPR039261">
    <property type="entry name" value="FNR_nucleotide-bd"/>
</dbReference>
<protein>
    <submittedName>
        <fullName evidence="12">3-ketosteroid-9-alpha-hydroxylase</fullName>
    </submittedName>
</protein>
<feature type="domain" description="FAD-binding FR-type" evidence="11">
    <location>
        <begin position="20"/>
        <end position="125"/>
    </location>
</feature>
<proteinExistence type="predicted"/>
<name>A0A081KA51_9GAMM</name>
<evidence type="ECO:0000256" key="9">
    <source>
        <dbReference type="ARBA" id="ARBA00034078"/>
    </source>
</evidence>
<dbReference type="AlphaFoldDB" id="A0A081KA51"/>
<dbReference type="RefSeq" id="WP_020585086.1">
    <property type="nucleotide sequence ID" value="NZ_JOJP01000001.1"/>
</dbReference>
<dbReference type="PROSITE" id="PS51085">
    <property type="entry name" value="2FE2S_FER_2"/>
    <property type="match status" value="1"/>
</dbReference>
<dbReference type="InterPro" id="IPR050415">
    <property type="entry name" value="MRET"/>
</dbReference>
<dbReference type="Pfam" id="PF00111">
    <property type="entry name" value="Fer2"/>
    <property type="match status" value="1"/>
</dbReference>
<accession>A0A081KA51</accession>
<dbReference type="Gene3D" id="3.40.50.80">
    <property type="entry name" value="Nucleotide-binding domain of ferredoxin-NADP reductase (FNR) module"/>
    <property type="match status" value="1"/>
</dbReference>
<keyword evidence="13" id="KW-1185">Reference proteome</keyword>
<comment type="cofactor">
    <cofactor evidence="9">
        <name>[2Fe-2S] cluster</name>
        <dbReference type="ChEBI" id="CHEBI:190135"/>
    </cofactor>
</comment>
<dbReference type="InterPro" id="IPR006058">
    <property type="entry name" value="2Fe2S_fd_BS"/>
</dbReference>
<sequence length="365" mass="39914">MSSSEAIAVQEVAQESAPKQRYHRLEVAAVIEETHDSKSVVFSIPEEVREQFEYLPGQFLTLKVPYEGKQLTRCYSLASSPHVDPEHKVTIKRVDGGRISNWINDGVKAGDLIEVMPPAGLFHLTSKTPPGDIVLFGGGSGITPVFSILKSALKTTDRKVKLIYANRDDQSVIFKDEMKAIAAENIDRLEVVHILDSVHGFLTQPMVKQLVEGHENGEYFICGPGPFMDTVESSLIGLGEPRERIHTERFVSPPDPDQAEAAAKEAKAAAEGSITTQFVAELDGEVHEVAYEKGDTLLQAMQKVDLDAPASCEEGMCGACMCMVESGETQLGLNEVLSEAELEEGWTLACQSRPLSNDVKVKFPD</sequence>
<dbReference type="InterPro" id="IPR017927">
    <property type="entry name" value="FAD-bd_FR_type"/>
</dbReference>
<reference evidence="12 13" key="1">
    <citation type="submission" date="2014-06" db="EMBL/GenBank/DDBJ databases">
        <title>Whole Genome Sequences of Three Symbiotic Endozoicomonas Bacteria.</title>
        <authorList>
            <person name="Neave M.J."/>
            <person name="Apprill A."/>
            <person name="Voolstra C.R."/>
        </authorList>
    </citation>
    <scope>NUCLEOTIDE SEQUENCE [LARGE SCALE GENOMIC DNA]</scope>
    <source>
        <strain evidence="12 13">DSM 22380</strain>
    </source>
</reference>
<dbReference type="SUPFAM" id="SSF52343">
    <property type="entry name" value="Ferredoxin reductase-like, C-terminal NADP-linked domain"/>
    <property type="match status" value="1"/>
</dbReference>
<dbReference type="GO" id="GO:0046872">
    <property type="term" value="F:metal ion binding"/>
    <property type="evidence" value="ECO:0007669"/>
    <property type="project" value="UniProtKB-KW"/>
</dbReference>
<evidence type="ECO:0000259" key="10">
    <source>
        <dbReference type="PROSITE" id="PS51085"/>
    </source>
</evidence>
<dbReference type="PANTHER" id="PTHR47354">
    <property type="entry name" value="NADH OXIDOREDUCTASE HCR"/>
    <property type="match status" value="1"/>
</dbReference>
<dbReference type="GO" id="GO:0016491">
    <property type="term" value="F:oxidoreductase activity"/>
    <property type="evidence" value="ECO:0007669"/>
    <property type="project" value="UniProtKB-KW"/>
</dbReference>
<dbReference type="InterPro" id="IPR001041">
    <property type="entry name" value="2Fe-2S_ferredoxin-type"/>
</dbReference>
<evidence type="ECO:0000256" key="6">
    <source>
        <dbReference type="ARBA" id="ARBA00023002"/>
    </source>
</evidence>
<dbReference type="InterPro" id="IPR008333">
    <property type="entry name" value="Cbr1-like_FAD-bd_dom"/>
</dbReference>
<evidence type="ECO:0000256" key="1">
    <source>
        <dbReference type="ARBA" id="ARBA00001974"/>
    </source>
</evidence>
<evidence type="ECO:0000313" key="13">
    <source>
        <dbReference type="Proteomes" id="UP000027997"/>
    </source>
</evidence>
<keyword evidence="3" id="KW-0001">2Fe-2S</keyword>
<evidence type="ECO:0000256" key="2">
    <source>
        <dbReference type="ARBA" id="ARBA00022630"/>
    </source>
</evidence>
<dbReference type="eggNOG" id="COG1018">
    <property type="taxonomic scope" value="Bacteria"/>
</dbReference>
<dbReference type="Pfam" id="PF00175">
    <property type="entry name" value="NAD_binding_1"/>
    <property type="match status" value="1"/>
</dbReference>
<dbReference type="PRINTS" id="PR00410">
    <property type="entry name" value="PHEHYDRXLASE"/>
</dbReference>
<gene>
    <name evidence="12" type="ORF">GV64_09965</name>
</gene>
<comment type="cofactor">
    <cofactor evidence="1">
        <name>FAD</name>
        <dbReference type="ChEBI" id="CHEBI:57692"/>
    </cofactor>
</comment>
<dbReference type="PRINTS" id="PR00371">
    <property type="entry name" value="FPNCR"/>
</dbReference>
<dbReference type="InterPro" id="IPR012675">
    <property type="entry name" value="Beta-grasp_dom_sf"/>
</dbReference>
<feature type="domain" description="2Fe-2S ferredoxin-type" evidence="10">
    <location>
        <begin position="276"/>
        <end position="365"/>
    </location>
</feature>
<organism evidence="12 13">
    <name type="scientific">Endozoicomonas elysicola</name>
    <dbReference type="NCBI Taxonomy" id="305900"/>
    <lineage>
        <taxon>Bacteria</taxon>
        <taxon>Pseudomonadati</taxon>
        <taxon>Pseudomonadota</taxon>
        <taxon>Gammaproteobacteria</taxon>
        <taxon>Oceanospirillales</taxon>
        <taxon>Endozoicomonadaceae</taxon>
        <taxon>Endozoicomonas</taxon>
    </lineage>
</organism>